<gene>
    <name evidence="2" type="ORF">P691DRAFT_761253</name>
</gene>
<evidence type="ECO:0000313" key="2">
    <source>
        <dbReference type="EMBL" id="KAF9446882.1"/>
    </source>
</evidence>
<feature type="region of interest" description="Disordered" evidence="1">
    <location>
        <begin position="115"/>
        <end position="144"/>
    </location>
</feature>
<organism evidence="2 3">
    <name type="scientific">Macrolepiota fuliginosa MF-IS2</name>
    <dbReference type="NCBI Taxonomy" id="1400762"/>
    <lineage>
        <taxon>Eukaryota</taxon>
        <taxon>Fungi</taxon>
        <taxon>Dikarya</taxon>
        <taxon>Basidiomycota</taxon>
        <taxon>Agaricomycotina</taxon>
        <taxon>Agaricomycetes</taxon>
        <taxon>Agaricomycetidae</taxon>
        <taxon>Agaricales</taxon>
        <taxon>Agaricineae</taxon>
        <taxon>Agaricaceae</taxon>
        <taxon>Macrolepiota</taxon>
    </lineage>
</organism>
<accession>A0A9P5X903</accession>
<feature type="compositionally biased region" description="Polar residues" evidence="1">
    <location>
        <begin position="119"/>
        <end position="129"/>
    </location>
</feature>
<name>A0A9P5X903_9AGAR</name>
<dbReference type="AlphaFoldDB" id="A0A9P5X903"/>
<dbReference type="EMBL" id="MU151225">
    <property type="protein sequence ID" value="KAF9446882.1"/>
    <property type="molecule type" value="Genomic_DNA"/>
</dbReference>
<proteinExistence type="predicted"/>
<comment type="caution">
    <text evidence="2">The sequence shown here is derived from an EMBL/GenBank/DDBJ whole genome shotgun (WGS) entry which is preliminary data.</text>
</comment>
<evidence type="ECO:0000313" key="3">
    <source>
        <dbReference type="Proteomes" id="UP000807342"/>
    </source>
</evidence>
<sequence>MSDTKIQSVNTPSSANDHVMAGIQAQNNTDAPSAKPAMSANPLPVNLRNLLLKIIAQRSKLFCKQPTDDFKSALAQAKDLVTNLPGGELLIEDQDEVIHILETLRDRKRAQLERFSRQPLRSSTLSASEQKMEIDSMASTPAND</sequence>
<evidence type="ECO:0000256" key="1">
    <source>
        <dbReference type="SAM" id="MobiDB-lite"/>
    </source>
</evidence>
<evidence type="ECO:0008006" key="4">
    <source>
        <dbReference type="Google" id="ProtNLM"/>
    </source>
</evidence>
<dbReference type="OrthoDB" id="2563275at2759"/>
<protein>
    <recommendedName>
        <fullName evidence="4">Mediator complex subunit 9</fullName>
    </recommendedName>
</protein>
<keyword evidence="3" id="KW-1185">Reference proteome</keyword>
<dbReference type="Proteomes" id="UP000807342">
    <property type="component" value="Unassembled WGS sequence"/>
</dbReference>
<reference evidence="2" key="1">
    <citation type="submission" date="2020-11" db="EMBL/GenBank/DDBJ databases">
        <authorList>
            <consortium name="DOE Joint Genome Institute"/>
            <person name="Ahrendt S."/>
            <person name="Riley R."/>
            <person name="Andreopoulos W."/>
            <person name="Labutti K."/>
            <person name="Pangilinan J."/>
            <person name="Ruiz-Duenas F.J."/>
            <person name="Barrasa J.M."/>
            <person name="Sanchez-Garcia M."/>
            <person name="Camarero S."/>
            <person name="Miyauchi S."/>
            <person name="Serrano A."/>
            <person name="Linde D."/>
            <person name="Babiker R."/>
            <person name="Drula E."/>
            <person name="Ayuso-Fernandez I."/>
            <person name="Pacheco R."/>
            <person name="Padilla G."/>
            <person name="Ferreira P."/>
            <person name="Barriuso J."/>
            <person name="Kellner H."/>
            <person name="Castanera R."/>
            <person name="Alfaro M."/>
            <person name="Ramirez L."/>
            <person name="Pisabarro A.G."/>
            <person name="Kuo A."/>
            <person name="Tritt A."/>
            <person name="Lipzen A."/>
            <person name="He G."/>
            <person name="Yan M."/>
            <person name="Ng V."/>
            <person name="Cullen D."/>
            <person name="Martin F."/>
            <person name="Rosso M.-N."/>
            <person name="Henrissat B."/>
            <person name="Hibbett D."/>
            <person name="Martinez A.T."/>
            <person name="Grigoriev I.V."/>
        </authorList>
    </citation>
    <scope>NUCLEOTIDE SEQUENCE</scope>
    <source>
        <strain evidence="2">MF-IS2</strain>
    </source>
</reference>